<evidence type="ECO:0000256" key="4">
    <source>
        <dbReference type="RuleBase" id="RU004478"/>
    </source>
</evidence>
<dbReference type="SUPFAM" id="SSF51064">
    <property type="entry name" value="Head domain of nucleotide exchange factor GrpE"/>
    <property type="match status" value="1"/>
</dbReference>
<dbReference type="Gene3D" id="2.30.22.10">
    <property type="entry name" value="Head domain of nucleotide exchange factor GrpE"/>
    <property type="match status" value="1"/>
</dbReference>
<reference evidence="5 6" key="1">
    <citation type="journal article" date="2013" name="Environ. Microbiol.">
        <title>The nutrient supplying capabilities of Uzinura, an endosymbiont of armoured scale insects.</title>
        <authorList>
            <person name="Sabree Z.L."/>
            <person name="Huang C.Y."/>
            <person name="Okusu A."/>
            <person name="Moran N.A."/>
            <person name="Normark B.B."/>
        </authorList>
    </citation>
    <scope>NUCLEOTIDE SEQUENCE [LARGE SCALE GENOMIC DNA]</scope>
    <source>
        <strain evidence="5 6">ASNER</strain>
    </source>
</reference>
<dbReference type="GO" id="GO:0042803">
    <property type="term" value="F:protein homodimerization activity"/>
    <property type="evidence" value="ECO:0007669"/>
    <property type="project" value="InterPro"/>
</dbReference>
<dbReference type="SUPFAM" id="SSF58014">
    <property type="entry name" value="Coiled-coil domain of nucleotide exchange factor GrpE"/>
    <property type="match status" value="1"/>
</dbReference>
<dbReference type="GO" id="GO:0000774">
    <property type="term" value="F:adenyl-nucleotide exchange factor activity"/>
    <property type="evidence" value="ECO:0007669"/>
    <property type="project" value="InterPro"/>
</dbReference>
<evidence type="ECO:0000256" key="1">
    <source>
        <dbReference type="ARBA" id="ARBA00009054"/>
    </source>
</evidence>
<evidence type="ECO:0000256" key="2">
    <source>
        <dbReference type="ARBA" id="ARBA00023186"/>
    </source>
</evidence>
<comment type="similarity">
    <text evidence="1 3 4">Belongs to the GrpE family.</text>
</comment>
<dbReference type="Gene3D" id="3.90.20.20">
    <property type="match status" value="1"/>
</dbReference>
<comment type="subcellular location">
    <subcellularLocation>
        <location evidence="3">Cytoplasm</location>
    </subcellularLocation>
</comment>
<name>L7VK75_9FLAO</name>
<dbReference type="InterPro" id="IPR009012">
    <property type="entry name" value="GrpE_head"/>
</dbReference>
<evidence type="ECO:0000313" key="6">
    <source>
        <dbReference type="Proteomes" id="UP000011174"/>
    </source>
</evidence>
<organism evidence="5 6">
    <name type="scientific">Candidatus Uzinura diaspidicola str. ASNER</name>
    <dbReference type="NCBI Taxonomy" id="1133592"/>
    <lineage>
        <taxon>Bacteria</taxon>
        <taxon>Pseudomonadati</taxon>
        <taxon>Bacteroidota</taxon>
        <taxon>Flavobacteriia</taxon>
        <taxon>Flavobacteriales</taxon>
        <taxon>Candidatus Uzinura</taxon>
    </lineage>
</organism>
<dbReference type="InterPro" id="IPR013805">
    <property type="entry name" value="GrpE_CC"/>
</dbReference>
<dbReference type="EMBL" id="CP003263">
    <property type="protein sequence ID" value="AGC66886.1"/>
    <property type="molecule type" value="Genomic_DNA"/>
</dbReference>
<protein>
    <recommendedName>
        <fullName evidence="3">Protein GrpE</fullName>
    </recommendedName>
    <alternativeName>
        <fullName evidence="3">HSP-70 cofactor</fullName>
    </alternativeName>
</protein>
<comment type="subunit">
    <text evidence="3">Homodimer.</text>
</comment>
<keyword evidence="6" id="KW-1185">Reference proteome</keyword>
<dbReference type="GO" id="GO:0051087">
    <property type="term" value="F:protein-folding chaperone binding"/>
    <property type="evidence" value="ECO:0007669"/>
    <property type="project" value="InterPro"/>
</dbReference>
<dbReference type="PRINTS" id="PR00773">
    <property type="entry name" value="GRPEPROTEIN"/>
</dbReference>
<dbReference type="GO" id="GO:0006457">
    <property type="term" value="P:protein folding"/>
    <property type="evidence" value="ECO:0007669"/>
    <property type="project" value="InterPro"/>
</dbReference>
<dbReference type="KEGG" id="udi:ASNER_121"/>
<dbReference type="AlphaFoldDB" id="L7VK75"/>
<dbReference type="CDD" id="cd00446">
    <property type="entry name" value="GrpE"/>
    <property type="match status" value="1"/>
</dbReference>
<evidence type="ECO:0000256" key="3">
    <source>
        <dbReference type="HAMAP-Rule" id="MF_01151"/>
    </source>
</evidence>
<dbReference type="InterPro" id="IPR000740">
    <property type="entry name" value="GrpE"/>
</dbReference>
<dbReference type="PANTHER" id="PTHR21237">
    <property type="entry name" value="GRPE PROTEIN"/>
    <property type="match status" value="1"/>
</dbReference>
<dbReference type="HAMAP" id="MF_01151">
    <property type="entry name" value="GrpE"/>
    <property type="match status" value="1"/>
</dbReference>
<gene>
    <name evidence="3 5" type="primary">grpE</name>
    <name evidence="5" type="ORF">ASNER_121</name>
</gene>
<dbReference type="HOGENOM" id="CLU_057217_5_2_10"/>
<accession>L7VK75</accession>
<dbReference type="OrthoDB" id="9812586at2"/>
<dbReference type="Proteomes" id="UP000011174">
    <property type="component" value="Chromosome"/>
</dbReference>
<evidence type="ECO:0000313" key="5">
    <source>
        <dbReference type="EMBL" id="AGC66886.1"/>
    </source>
</evidence>
<keyword evidence="3" id="KW-0963">Cytoplasm</keyword>
<proteinExistence type="inferred from homology"/>
<dbReference type="Pfam" id="PF01025">
    <property type="entry name" value="GrpE"/>
    <property type="match status" value="1"/>
</dbReference>
<comment type="function">
    <text evidence="3">Participates actively in the response to hyperosmotic and heat shock by preventing the aggregation of stress-denatured proteins, in association with DnaK and GrpE. It is the nucleotide exchange factor for DnaK and may function as a thermosensor. Unfolded proteins bind initially to DnaJ; upon interaction with the DnaJ-bound protein, DnaK hydrolyzes its bound ATP, resulting in the formation of a stable complex. GrpE releases ADP from DnaK; ATP binding to DnaK triggers the release of the substrate protein, thus completing the reaction cycle. Several rounds of ATP-dependent interactions between DnaJ, DnaK and GrpE are required for fully efficient folding.</text>
</comment>
<keyword evidence="3" id="KW-0346">Stress response</keyword>
<dbReference type="PANTHER" id="PTHR21237:SF23">
    <property type="entry name" value="GRPE PROTEIN HOMOLOG, MITOCHONDRIAL"/>
    <property type="match status" value="1"/>
</dbReference>
<keyword evidence="2 3" id="KW-0143">Chaperone</keyword>
<dbReference type="PATRIC" id="fig|1133592.3.peg.107"/>
<sequence>MNLDKKEPFSYFNESVKRVLERELFKKKIVEQKNKFLRIFSDFENYKKRIQKEKFELVKLANQEVVVELIPVLDDFERCLLEIKKDNNVNIIIGIKLIYEKFFSVLKKKGIKQIKTKKGDHFSTDIHEALSQIKATSQDLKGKIIDIVEMGYLLYDKVVRHAKVIVGK</sequence>
<dbReference type="GO" id="GO:0051082">
    <property type="term" value="F:unfolded protein binding"/>
    <property type="evidence" value="ECO:0007669"/>
    <property type="project" value="TreeGrafter"/>
</dbReference>
<dbReference type="STRING" id="1133592.ASNER_121"/>
<dbReference type="GO" id="GO:0005737">
    <property type="term" value="C:cytoplasm"/>
    <property type="evidence" value="ECO:0007669"/>
    <property type="project" value="UniProtKB-SubCell"/>
</dbReference>